<name>A0A7W8LMC8_9SPIR</name>
<evidence type="ECO:0000313" key="1">
    <source>
        <dbReference type="EMBL" id="MBB5226265.1"/>
    </source>
</evidence>
<evidence type="ECO:0000313" key="2">
    <source>
        <dbReference type="Proteomes" id="UP000518887"/>
    </source>
</evidence>
<reference evidence="1 2" key="1">
    <citation type="submission" date="2020-08" db="EMBL/GenBank/DDBJ databases">
        <title>Genomic Encyclopedia of Type Strains, Phase IV (KMG-IV): sequencing the most valuable type-strain genomes for metagenomic binning, comparative biology and taxonomic classification.</title>
        <authorList>
            <person name="Goeker M."/>
        </authorList>
    </citation>
    <scope>NUCLEOTIDE SEQUENCE [LARGE SCALE GENOMIC DNA]</scope>
    <source>
        <strain evidence="1 2">DSM 103462</strain>
    </source>
</reference>
<proteinExistence type="predicted"/>
<dbReference type="Proteomes" id="UP000518887">
    <property type="component" value="Unassembled WGS sequence"/>
</dbReference>
<dbReference type="EMBL" id="JACHFQ010000005">
    <property type="protein sequence ID" value="MBB5226265.1"/>
    <property type="molecule type" value="Genomic_DNA"/>
</dbReference>
<sequence length="167" mass="18738">MEAHNHFTCIAYDTIDFLIQSKYVIFGIYLDVEKNVQNIVFNRETLPHIHIGHLLEKEFDCKSLEDCNVVLVMKKQNFAADVQKMIEDFTETAFPASGNLAVSVNSSVSSKIIDIKNLHLIPSSIRERQNECGVCAIGLTGKKQILISPDNLLKKFFAVGLIKKVGL</sequence>
<comment type="caution">
    <text evidence="1">The sequence shown here is derived from an EMBL/GenBank/DDBJ whole genome shotgun (WGS) entry which is preliminary data.</text>
</comment>
<dbReference type="RefSeq" id="WP_184659372.1">
    <property type="nucleotide sequence ID" value="NZ_CP031518.1"/>
</dbReference>
<keyword evidence="2" id="KW-1185">Reference proteome</keyword>
<accession>A0A7W8LMC8</accession>
<dbReference type="AlphaFoldDB" id="A0A7W8LMC8"/>
<gene>
    <name evidence="1" type="ORF">HNP76_001638</name>
</gene>
<organism evidence="1 2">
    <name type="scientific">Treponema ruminis</name>
    <dbReference type="NCBI Taxonomy" id="744515"/>
    <lineage>
        <taxon>Bacteria</taxon>
        <taxon>Pseudomonadati</taxon>
        <taxon>Spirochaetota</taxon>
        <taxon>Spirochaetia</taxon>
        <taxon>Spirochaetales</taxon>
        <taxon>Treponemataceae</taxon>
        <taxon>Treponema</taxon>
    </lineage>
</organism>
<protein>
    <submittedName>
        <fullName evidence="1">Uncharacterized protein</fullName>
    </submittedName>
</protein>